<reference evidence="2 3" key="1">
    <citation type="journal article" date="2019" name="Environ. Microbiol.">
        <title>Species interactions and distinct microbial communities in high Arctic permafrost affected cryosols are associated with the CH4 and CO2 gas fluxes.</title>
        <authorList>
            <person name="Altshuler I."/>
            <person name="Hamel J."/>
            <person name="Turney S."/>
            <person name="Magnuson E."/>
            <person name="Levesque R."/>
            <person name="Greer C."/>
            <person name="Whyte L.G."/>
        </authorList>
    </citation>
    <scope>NUCLEOTIDE SEQUENCE [LARGE SCALE GENOMIC DNA]</scope>
    <source>
        <strain evidence="2 3">S9.3B</strain>
    </source>
</reference>
<dbReference type="OrthoDB" id="9803142at2"/>
<evidence type="ECO:0000313" key="2">
    <source>
        <dbReference type="EMBL" id="TPG57445.1"/>
    </source>
</evidence>
<name>A0A502G666_9PROT</name>
<accession>A0A502G666</accession>
<feature type="domain" description="VOC" evidence="1">
    <location>
        <begin position="10"/>
        <end position="117"/>
    </location>
</feature>
<sequence length="276" mass="29998">MSTAVAAGAYLHHLQLLSADPGRLAAFYADAMDMAARPAGEGWMAEGPGRRLLFASGPDRALGYAAFACRDAEGLAAIRARAAARGAALLPSPSPLFGAEAFGLRDPDGNLVLFGLSAGEVPRRGLRAPLQHLTLATLDPGAIEAFYTGTLGFLTSDYVRDGTGAVQTCWMRSNHEHHTLACFRHGRRGIDHHSYEAGDWSLIKDWCDRLGERRIPLLWGPGRHGPGNNLFAFLEDPDGNWIEISAELEVVRDRAPMDWPHEEHTLNAWGRGILRS</sequence>
<protein>
    <recommendedName>
        <fullName evidence="1">VOC domain-containing protein</fullName>
    </recommendedName>
</protein>
<dbReference type="InterPro" id="IPR029068">
    <property type="entry name" value="Glyas_Bleomycin-R_OHBP_Dase"/>
</dbReference>
<dbReference type="Gene3D" id="3.10.180.10">
    <property type="entry name" value="2,3-Dihydroxybiphenyl 1,2-Dioxygenase, domain 1"/>
    <property type="match status" value="2"/>
</dbReference>
<organism evidence="2 3">
    <name type="scientific">Muricoccus nepalensis</name>
    <dbReference type="NCBI Taxonomy" id="1854500"/>
    <lineage>
        <taxon>Bacteria</taxon>
        <taxon>Pseudomonadati</taxon>
        <taxon>Pseudomonadota</taxon>
        <taxon>Alphaproteobacteria</taxon>
        <taxon>Acetobacterales</taxon>
        <taxon>Roseomonadaceae</taxon>
        <taxon>Muricoccus</taxon>
    </lineage>
</organism>
<dbReference type="Pfam" id="PF00903">
    <property type="entry name" value="Glyoxalase"/>
    <property type="match status" value="2"/>
</dbReference>
<dbReference type="CDD" id="cd06587">
    <property type="entry name" value="VOC"/>
    <property type="match status" value="1"/>
</dbReference>
<dbReference type="InterPro" id="IPR037523">
    <property type="entry name" value="VOC_core"/>
</dbReference>
<keyword evidence="3" id="KW-1185">Reference proteome</keyword>
<proteinExistence type="predicted"/>
<dbReference type="AlphaFoldDB" id="A0A502G666"/>
<dbReference type="RefSeq" id="WP_140882901.1">
    <property type="nucleotide sequence ID" value="NZ_RCZP01000008.1"/>
</dbReference>
<gene>
    <name evidence="2" type="ORF">EAH89_10985</name>
</gene>
<dbReference type="SUPFAM" id="SSF54593">
    <property type="entry name" value="Glyoxalase/Bleomycin resistance protein/Dihydroxybiphenyl dioxygenase"/>
    <property type="match status" value="1"/>
</dbReference>
<dbReference type="InterPro" id="IPR004360">
    <property type="entry name" value="Glyas_Fos-R_dOase_dom"/>
</dbReference>
<dbReference type="Proteomes" id="UP000317078">
    <property type="component" value="Unassembled WGS sequence"/>
</dbReference>
<comment type="caution">
    <text evidence="2">The sequence shown here is derived from an EMBL/GenBank/DDBJ whole genome shotgun (WGS) entry which is preliminary data.</text>
</comment>
<dbReference type="PROSITE" id="PS51819">
    <property type="entry name" value="VOC"/>
    <property type="match status" value="2"/>
</dbReference>
<feature type="domain" description="VOC" evidence="1">
    <location>
        <begin position="129"/>
        <end position="247"/>
    </location>
</feature>
<dbReference type="EMBL" id="RCZP01000008">
    <property type="protein sequence ID" value="TPG57445.1"/>
    <property type="molecule type" value="Genomic_DNA"/>
</dbReference>
<evidence type="ECO:0000313" key="3">
    <source>
        <dbReference type="Proteomes" id="UP000317078"/>
    </source>
</evidence>
<evidence type="ECO:0000259" key="1">
    <source>
        <dbReference type="PROSITE" id="PS51819"/>
    </source>
</evidence>